<feature type="compositionally biased region" description="Polar residues" evidence="2">
    <location>
        <begin position="605"/>
        <end position="616"/>
    </location>
</feature>
<feature type="compositionally biased region" description="Polar residues" evidence="2">
    <location>
        <begin position="1202"/>
        <end position="1245"/>
    </location>
</feature>
<evidence type="ECO:0000256" key="1">
    <source>
        <dbReference type="SAM" id="Coils"/>
    </source>
</evidence>
<accession>A0A395MK90</accession>
<evidence type="ECO:0000313" key="4">
    <source>
        <dbReference type="Proteomes" id="UP000265631"/>
    </source>
</evidence>
<feature type="compositionally biased region" description="Low complexity" evidence="2">
    <location>
        <begin position="794"/>
        <end position="812"/>
    </location>
</feature>
<feature type="compositionally biased region" description="Polar residues" evidence="2">
    <location>
        <begin position="1525"/>
        <end position="1541"/>
    </location>
</feature>
<comment type="caution">
    <text evidence="3">The sequence shown here is derived from an EMBL/GenBank/DDBJ whole genome shotgun (WGS) entry which is preliminary data.</text>
</comment>
<sequence length="1659" mass="182072">MSKPKPKSKLQIQDKDLTSTSIPADPTCICISISAQEKDKIRAIIIRKQQQIETDYQDRARATCRDTQVAYTRHVNSPANSLINTLQILFSRPGLKSLDMNSANLIDAVNLSADTDEASSSISEQKRNSSLGRRYRTNFTTFTANRNGVFEARKRKGSHNVAHSSKRARVESARKSVHYDAVYQNNRAAKQHIIVRSPTDISKQPGEYHIIRCDTHNISFDKNPVHNAAKHLRAQHNVADADHDTVIDHFGVKVIECDDEKLEQNNKAAQEAFKKGQNGADDCIIVRGDLPPVESPRTTRFKKLSLPAQRIKRRKATRSQLRKGKQEDYDYELELVPGKVYAIYWNETKSWFPALLLPLHDLASIGIHESFLKMGLVRPTPLCYEYDSSSQTFTWANGYEDGGPQCLERHYPFIFFEEEEKEFPEECQKAWIPLYDIMPWNEDEARRIDHSERALEYLREKAAENQQEIPDSIDEGKSLRTGTLKYSDLECNPVSESGSDESELSSLVSESSAGQQLAAEAEATNSDTVDEPEFPEQPIEASNGIAVHQQHETRSKSQPEELTNDHEMEDACDTQETHIPQIHESVATTVVMTEAAAQEGVARNQDIQPEQSQAQTRDAPAAEDDEMDLSPSEATSELNQDERNRTLKTTSEAQETTEPPKEMSEDADDSTESDVHMAEADEEDAANEKPGQNDFQTRAKPQDEPIQGVPARETNTDEAEKVSKEPDLNIESNVDHSAKSESKRYSQESSLRRCKPDEQPKSTRETHEDGLKTKDSADEKITNKDLPKLDSTPEELASAETAASSEEVSSAEKPSKPDLKVSAPLDKPQQGSLSTAELETLLQEGESLYDQLSHSESISQQDTNTPPSSTSSDDSSLMMAHNPFEGMVVEPDSVETETSRSHVRMGEDVETSSSQPLAKENSSQHHPLYADVGERASLHSRSVSLSSETQRLSLDEASQRGPAPRNSVQPPSYAELGHGSSTPSRPSTRDGRVSQQHSPITSTAQRTFTPAKSFTAINQSLARPSPYASTGQRASTSSRPSTRDRETSHQHSPYSEMGQPASTSIRQTTEPLPRNSSGPRASSHSRPSLRGGEGVQVHSPKRQEGLAGAHHEARLVSKSPPVQMPLPGAAGRDRPQVQSGSPLQQVTASPLRAPCEVSQPSTMRPPSQAADGPRQSADAPSTSSGGLRHPHAQYISSPPVMNMTSSNPGPASIQCRETTASSAHEPTIRNAQPTPASRAISNPATTPQPPYVPATFGRPSVNGHVVREGLPSRQPALQSPRLPSIPQNTPAPPVNESPRLSYASTSRSSSLSHGYKVPVTQPLPSPRVLAGETSPAQDFRIPASPHQLVRELPRPYATRGQSWSHVPPSPQQTSVRLPPPSTLTHGHPSPPIGASPRLQAMEVPRPGSAIHGSRPPTSPRQYAMSLSRPGSVVHGAQAPSAASSPQLASASTTSPRPNTANSIRVPPLNAMSPRQRTSSVAQMEPSISSISDSWGSSSHGPLPPLRHQGSNYIPASSAPEYTRAPPSTANHAYTHPDINTQNHHDHSYSYRSGSQNRDLTPRSHRPAYQVPVQQGNPPPRLDSLLTLVSPPVALKIQEKTGMGHDLQPEDCLNYDNKYQCLFCRIGIAERAVFIQHLDRFCPYTQPDPNKPKQAKQVRR</sequence>
<reference evidence="3 4" key="1">
    <citation type="journal article" date="2018" name="PLoS Pathog.">
        <title>Evolution of structural diversity of trichothecenes, a family of toxins produced by plant pathogenic and entomopathogenic fungi.</title>
        <authorList>
            <person name="Proctor R.H."/>
            <person name="McCormick S.P."/>
            <person name="Kim H.S."/>
            <person name="Cardoza R.E."/>
            <person name="Stanley A.M."/>
            <person name="Lindo L."/>
            <person name="Kelly A."/>
            <person name="Brown D.W."/>
            <person name="Lee T."/>
            <person name="Vaughan M.M."/>
            <person name="Alexander N.J."/>
            <person name="Busman M."/>
            <person name="Gutierrez S."/>
        </authorList>
    </citation>
    <scope>NUCLEOTIDE SEQUENCE [LARGE SCALE GENOMIC DNA]</scope>
    <source>
        <strain evidence="3 4">NRRL 13405</strain>
    </source>
</reference>
<feature type="compositionally biased region" description="Basic and acidic residues" evidence="2">
    <location>
        <begin position="549"/>
        <end position="566"/>
    </location>
</feature>
<feature type="region of interest" description="Disordered" evidence="2">
    <location>
        <begin position="1357"/>
        <end position="1563"/>
    </location>
</feature>
<evidence type="ECO:0000313" key="3">
    <source>
        <dbReference type="EMBL" id="RFN48362.1"/>
    </source>
</evidence>
<feature type="region of interest" description="Disordered" evidence="2">
    <location>
        <begin position="490"/>
        <end position="1331"/>
    </location>
</feature>
<feature type="compositionally biased region" description="Polar residues" evidence="2">
    <location>
        <begin position="1136"/>
        <end position="1148"/>
    </location>
</feature>
<dbReference type="STRING" id="2594813.A0A395MK90"/>
<feature type="compositionally biased region" description="Polar residues" evidence="2">
    <location>
        <begin position="993"/>
        <end position="1040"/>
    </location>
</feature>
<organism evidence="3 4">
    <name type="scientific">Fusarium flagelliforme</name>
    <dbReference type="NCBI Taxonomy" id="2675880"/>
    <lineage>
        <taxon>Eukaryota</taxon>
        <taxon>Fungi</taxon>
        <taxon>Dikarya</taxon>
        <taxon>Ascomycota</taxon>
        <taxon>Pezizomycotina</taxon>
        <taxon>Sordariomycetes</taxon>
        <taxon>Hypocreomycetidae</taxon>
        <taxon>Hypocreales</taxon>
        <taxon>Nectriaceae</taxon>
        <taxon>Fusarium</taxon>
        <taxon>Fusarium incarnatum-equiseti species complex</taxon>
    </lineage>
</organism>
<feature type="compositionally biased region" description="Polar residues" evidence="2">
    <location>
        <begin position="911"/>
        <end position="925"/>
    </location>
</feature>
<feature type="compositionally biased region" description="Polar residues" evidence="2">
    <location>
        <begin position="1549"/>
        <end position="1558"/>
    </location>
</feature>
<feature type="compositionally biased region" description="Low complexity" evidence="2">
    <location>
        <begin position="859"/>
        <end position="876"/>
    </location>
</feature>
<feature type="compositionally biased region" description="Low complexity" evidence="2">
    <location>
        <begin position="586"/>
        <end position="597"/>
    </location>
</feature>
<gene>
    <name evidence="3" type="ORF">FIE12Z_7411</name>
</gene>
<dbReference type="Proteomes" id="UP000265631">
    <property type="component" value="Unassembled WGS sequence"/>
</dbReference>
<feature type="compositionally biased region" description="Low complexity" evidence="2">
    <location>
        <begin position="1486"/>
        <end position="1498"/>
    </location>
</feature>
<keyword evidence="1" id="KW-0175">Coiled coil</keyword>
<feature type="compositionally biased region" description="Basic and acidic residues" evidence="2">
    <location>
        <begin position="714"/>
        <end position="788"/>
    </location>
</feature>
<feature type="compositionally biased region" description="Low complexity" evidence="2">
    <location>
        <begin position="1297"/>
        <end position="1312"/>
    </location>
</feature>
<protein>
    <submittedName>
        <fullName evidence="3">Uncharacterized protein</fullName>
    </submittedName>
</protein>
<name>A0A395MK90_9HYPO</name>
<feature type="compositionally biased region" description="Basic and acidic residues" evidence="2">
    <location>
        <begin position="897"/>
        <end position="907"/>
    </location>
</feature>
<feature type="compositionally biased region" description="Low complexity" evidence="2">
    <location>
        <begin position="1436"/>
        <end position="1455"/>
    </location>
</feature>
<feature type="compositionally biased region" description="Polar residues" evidence="2">
    <location>
        <begin position="1472"/>
        <end position="1481"/>
    </location>
</feature>
<feature type="compositionally biased region" description="Polar residues" evidence="2">
    <location>
        <begin position="1060"/>
        <end position="1086"/>
    </location>
</feature>
<evidence type="ECO:0000256" key="2">
    <source>
        <dbReference type="SAM" id="MobiDB-lite"/>
    </source>
</evidence>
<feature type="compositionally biased region" description="Basic and acidic residues" evidence="2">
    <location>
        <begin position="1101"/>
        <end position="1115"/>
    </location>
</feature>
<proteinExistence type="predicted"/>
<feature type="coiled-coil region" evidence="1">
    <location>
        <begin position="441"/>
        <end position="468"/>
    </location>
</feature>
<feature type="compositionally biased region" description="Polar residues" evidence="2">
    <location>
        <begin position="647"/>
        <end position="657"/>
    </location>
</feature>
<keyword evidence="4" id="KW-1185">Reference proteome</keyword>
<dbReference type="EMBL" id="PXXK01000212">
    <property type="protein sequence ID" value="RFN48362.1"/>
    <property type="molecule type" value="Genomic_DNA"/>
</dbReference>